<evidence type="ECO:0000313" key="3">
    <source>
        <dbReference type="Proteomes" id="UP000295221"/>
    </source>
</evidence>
<dbReference type="Pfam" id="PF12146">
    <property type="entry name" value="Hydrolase_4"/>
    <property type="match status" value="1"/>
</dbReference>
<accession>A0A4R2GKP3</accession>
<organism evidence="2 3">
    <name type="scientific">Natronoflexus pectinivorans</name>
    <dbReference type="NCBI Taxonomy" id="682526"/>
    <lineage>
        <taxon>Bacteria</taxon>
        <taxon>Pseudomonadati</taxon>
        <taxon>Bacteroidota</taxon>
        <taxon>Bacteroidia</taxon>
        <taxon>Marinilabiliales</taxon>
        <taxon>Marinilabiliaceae</taxon>
        <taxon>Natronoflexus</taxon>
    </lineage>
</organism>
<dbReference type="InterPro" id="IPR000073">
    <property type="entry name" value="AB_hydrolase_1"/>
</dbReference>
<dbReference type="GO" id="GO:0016787">
    <property type="term" value="F:hydrolase activity"/>
    <property type="evidence" value="ECO:0007669"/>
    <property type="project" value="UniProtKB-KW"/>
</dbReference>
<dbReference type="InterPro" id="IPR051044">
    <property type="entry name" value="MAG_DAG_Lipase"/>
</dbReference>
<dbReference type="SUPFAM" id="SSF53474">
    <property type="entry name" value="alpha/beta-Hydrolases"/>
    <property type="match status" value="1"/>
</dbReference>
<proteinExistence type="predicted"/>
<comment type="caution">
    <text evidence="2">The sequence shown here is derived from an EMBL/GenBank/DDBJ whole genome shotgun (WGS) entry which is preliminary data.</text>
</comment>
<protein>
    <submittedName>
        <fullName evidence="2">Alpha-beta hydrolase superfamily lysophospholipase</fullName>
    </submittedName>
</protein>
<evidence type="ECO:0000259" key="1">
    <source>
        <dbReference type="Pfam" id="PF12146"/>
    </source>
</evidence>
<dbReference type="InterPro" id="IPR022742">
    <property type="entry name" value="Hydrolase_4"/>
</dbReference>
<dbReference type="AlphaFoldDB" id="A0A4R2GKP3"/>
<name>A0A4R2GKP3_9BACT</name>
<keyword evidence="2" id="KW-0378">Hydrolase</keyword>
<dbReference type="PANTHER" id="PTHR11614">
    <property type="entry name" value="PHOSPHOLIPASE-RELATED"/>
    <property type="match status" value="1"/>
</dbReference>
<dbReference type="PRINTS" id="PR00111">
    <property type="entry name" value="ABHYDROLASE"/>
</dbReference>
<keyword evidence="3" id="KW-1185">Reference proteome</keyword>
<feature type="domain" description="Serine aminopeptidase S33" evidence="1">
    <location>
        <begin position="28"/>
        <end position="261"/>
    </location>
</feature>
<dbReference type="OrthoDB" id="9794348at2"/>
<gene>
    <name evidence="2" type="ORF">EV194_106100</name>
</gene>
<dbReference type="Proteomes" id="UP000295221">
    <property type="component" value="Unassembled WGS sequence"/>
</dbReference>
<evidence type="ECO:0000313" key="2">
    <source>
        <dbReference type="EMBL" id="TCO07959.1"/>
    </source>
</evidence>
<sequence>MAISHQTFNLVSRDGTVLQGRYWKPGQSPIATVCLIHGIGEHALRYDNWARRFCDAGFMVYALDYRGHGLSEGKKGHIDQISDLLDDIGALVRRSKRNFGEIPSFLYGHSMGGTLVLEFLVKRRQDFAGAIISSPWLELVKPPSQFLQNVGKWFDPVCPEVTFSTGIKSTHMTSLPKKKENADKDPLMHGRISIRMFNEINKCTESLLEWQNPIRTPLLFMHGTSDPLTKPEASESIANKNTQLYKFMGYENTLHEIHNEPIADQAFEDINNWMSQIILNRLPK</sequence>
<dbReference type="EMBL" id="SLWK01000006">
    <property type="protein sequence ID" value="TCO07959.1"/>
    <property type="molecule type" value="Genomic_DNA"/>
</dbReference>
<dbReference type="Gene3D" id="3.40.50.1820">
    <property type="entry name" value="alpha/beta hydrolase"/>
    <property type="match status" value="1"/>
</dbReference>
<dbReference type="InterPro" id="IPR029058">
    <property type="entry name" value="AB_hydrolase_fold"/>
</dbReference>
<reference evidence="2 3" key="1">
    <citation type="submission" date="2019-03" db="EMBL/GenBank/DDBJ databases">
        <title>Genomic Encyclopedia of Type Strains, Phase IV (KMG-IV): sequencing the most valuable type-strain genomes for metagenomic binning, comparative biology and taxonomic classification.</title>
        <authorList>
            <person name="Goeker M."/>
        </authorList>
    </citation>
    <scope>NUCLEOTIDE SEQUENCE [LARGE SCALE GENOMIC DNA]</scope>
    <source>
        <strain evidence="2 3">DSM 24179</strain>
    </source>
</reference>
<dbReference type="RefSeq" id="WP_132433859.1">
    <property type="nucleotide sequence ID" value="NZ_SLWK01000006.1"/>
</dbReference>